<evidence type="ECO:0000313" key="2">
    <source>
        <dbReference type="EMBL" id="MCE7507791.1"/>
    </source>
</evidence>
<keyword evidence="1" id="KW-0732">Signal</keyword>
<comment type="caution">
    <text evidence="2">The sequence shown here is derived from an EMBL/GenBank/DDBJ whole genome shotgun (WGS) entry which is preliminary data.</text>
</comment>
<dbReference type="AlphaFoldDB" id="A0A9Q3W1Z5"/>
<sequence>MQKRVLVPLIALPLFSPSALAGDLYPLGKAEGTTWKTVAQAEEDNRLSVAALSTDGEMQMVFTFETIIGSTEQFLGVFDAPAASCGQSDGKTMTLSAPDPSRLMQVNGQEFPSSENCLEGHTHYSFKGVDAAHDISASLIAGKPVTLSIPRDDGRKEYTWEPDGFKALAQERVKEYEEGSRYQAYKGMTR</sequence>
<keyword evidence="3" id="KW-1185">Reference proteome</keyword>
<evidence type="ECO:0000313" key="3">
    <source>
        <dbReference type="Proteomes" id="UP001107961"/>
    </source>
</evidence>
<dbReference type="KEGG" id="axe:P40_14085"/>
<gene>
    <name evidence="2" type="ORF">LZG35_04025</name>
</gene>
<dbReference type="Proteomes" id="UP001107961">
    <property type="component" value="Unassembled WGS sequence"/>
</dbReference>
<feature type="signal peptide" evidence="1">
    <location>
        <begin position="1"/>
        <end position="21"/>
    </location>
</feature>
<accession>A0A9Q3W1Z5</accession>
<organism evidence="2 3">
    <name type="scientific">Alloalcanivorax xenomutans</name>
    <dbReference type="NCBI Taxonomy" id="1094342"/>
    <lineage>
        <taxon>Bacteria</taxon>
        <taxon>Pseudomonadati</taxon>
        <taxon>Pseudomonadota</taxon>
        <taxon>Gammaproteobacteria</taxon>
        <taxon>Oceanospirillales</taxon>
        <taxon>Alcanivoracaceae</taxon>
        <taxon>Alloalcanivorax</taxon>
    </lineage>
</organism>
<proteinExistence type="predicted"/>
<evidence type="ECO:0000256" key="1">
    <source>
        <dbReference type="SAM" id="SignalP"/>
    </source>
</evidence>
<protein>
    <submittedName>
        <fullName evidence="2">Uncharacterized protein</fullName>
    </submittedName>
</protein>
<dbReference type="RefSeq" id="WP_080531230.1">
    <property type="nucleotide sequence ID" value="NZ_CBDDTQ010000005.1"/>
</dbReference>
<name>A0A9Q3W1Z5_9GAMM</name>
<reference evidence="2" key="1">
    <citation type="submission" date="2022-01" db="EMBL/GenBank/DDBJ databases">
        <authorList>
            <person name="Karlyshev A.V."/>
            <person name="Jaspars M."/>
        </authorList>
    </citation>
    <scope>NUCLEOTIDE SEQUENCE</scope>
    <source>
        <strain evidence="2">AGSA3-2</strain>
    </source>
</reference>
<dbReference type="EMBL" id="JAJVKT010000004">
    <property type="protein sequence ID" value="MCE7507791.1"/>
    <property type="molecule type" value="Genomic_DNA"/>
</dbReference>
<feature type="chain" id="PRO_5040180502" evidence="1">
    <location>
        <begin position="22"/>
        <end position="190"/>
    </location>
</feature>